<dbReference type="Gene3D" id="3.30.1330.40">
    <property type="entry name" value="RutC-like"/>
    <property type="match status" value="1"/>
</dbReference>
<dbReference type="RefSeq" id="WP_256549601.1">
    <property type="nucleotide sequence ID" value="NZ_CP101751.1"/>
</dbReference>
<accession>A0ABY5IM84</accession>
<feature type="signal peptide" evidence="1">
    <location>
        <begin position="1"/>
        <end position="22"/>
    </location>
</feature>
<evidence type="ECO:0000313" key="4">
    <source>
        <dbReference type="Proteomes" id="UP001059844"/>
    </source>
</evidence>
<dbReference type="Proteomes" id="UP001059844">
    <property type="component" value="Chromosome"/>
</dbReference>
<dbReference type="InterPro" id="IPR029039">
    <property type="entry name" value="Flavoprotein-like_sf"/>
</dbReference>
<dbReference type="CDD" id="cd02199">
    <property type="entry name" value="YjgF_YER057c_UK114_like_1"/>
    <property type="match status" value="1"/>
</dbReference>
<dbReference type="SUPFAM" id="SSF55298">
    <property type="entry name" value="YjgF-like"/>
    <property type="match status" value="1"/>
</dbReference>
<name>A0ABY5IM84_9FLAO</name>
<keyword evidence="4" id="KW-1185">Reference proteome</keyword>
<dbReference type="SUPFAM" id="SSF52218">
    <property type="entry name" value="Flavoproteins"/>
    <property type="match status" value="1"/>
</dbReference>
<dbReference type="PANTHER" id="PTHR43760">
    <property type="entry name" value="ENDORIBONUCLEASE-RELATED"/>
    <property type="match status" value="1"/>
</dbReference>
<organism evidence="3 4">
    <name type="scientific">Flavobacterium cerinum</name>
    <dbReference type="NCBI Taxonomy" id="2502784"/>
    <lineage>
        <taxon>Bacteria</taxon>
        <taxon>Pseudomonadati</taxon>
        <taxon>Bacteroidota</taxon>
        <taxon>Flavobacteriia</taxon>
        <taxon>Flavobacteriales</taxon>
        <taxon>Flavobacteriaceae</taxon>
        <taxon>Flavobacterium</taxon>
    </lineage>
</organism>
<evidence type="ECO:0000313" key="3">
    <source>
        <dbReference type="EMBL" id="UUC43932.1"/>
    </source>
</evidence>
<dbReference type="InterPro" id="IPR013813">
    <property type="entry name" value="Endoribo_LPSP/chorism_mut-like"/>
</dbReference>
<gene>
    <name evidence="3" type="ORF">NOX80_09825</name>
</gene>
<dbReference type="PANTHER" id="PTHR43760:SF1">
    <property type="entry name" value="ENDORIBONUCLEASE L-PSP_CHORISMATE MUTASE-LIKE DOMAIN-CONTAINING PROTEIN"/>
    <property type="match status" value="1"/>
</dbReference>
<keyword evidence="1" id="KW-0732">Signal</keyword>
<reference evidence="3" key="1">
    <citation type="submission" date="2022-07" db="EMBL/GenBank/DDBJ databases">
        <title>Isolation, identification, and degradation of a PFOSA degrading strain from sewage treatment plant.</title>
        <authorList>
            <person name="Zhang L."/>
            <person name="Huo Y."/>
        </authorList>
    </citation>
    <scope>NUCLEOTIDE SEQUENCE</scope>
    <source>
        <strain evidence="3">C1</strain>
    </source>
</reference>
<dbReference type="InterPro" id="IPR008254">
    <property type="entry name" value="Flavodoxin/NO_synth"/>
</dbReference>
<dbReference type="EMBL" id="CP101751">
    <property type="protein sequence ID" value="UUC43932.1"/>
    <property type="molecule type" value="Genomic_DNA"/>
</dbReference>
<sequence>MKRISGLLTVLIVLLNLSTAMAQDYTTRILVLIHSDNGGTYELAKEIAKGIETHKAVKAVIKQVKASTNPKLKAIPVATVAELTSYDGIAFGSPVYFGNISTPMSEFLSGTVNLWTNHALEGMPATVFMSAGSGAGNELAVQAFWNSLAVHGMVLVSNGIRGYENIDKNIPQGNTVLGTTSLASHKTVERPSEGERYIARLQGEHFAKVVTALKGTFTKKTLAATETKKEKDIEAVLKEKNIIIPQAPNPVGNYTVFSRSGNLVFINQVALKEGKIFNPGKVGVTITEEQAKEASKQTMLNVMAVLKNAVGGDLNRVKKCVQLTGYFNTKEDYTRHADLMNPASDLVVAILGENGKHARGTMGVLSLPLNSAVEIQAIFEVE</sequence>
<dbReference type="Pfam" id="PF03358">
    <property type="entry name" value="FMN_red"/>
    <property type="match status" value="1"/>
</dbReference>
<evidence type="ECO:0000259" key="2">
    <source>
        <dbReference type="PROSITE" id="PS50902"/>
    </source>
</evidence>
<dbReference type="Pfam" id="PF14588">
    <property type="entry name" value="YjgF_endoribonc"/>
    <property type="match status" value="1"/>
</dbReference>
<proteinExistence type="predicted"/>
<protein>
    <submittedName>
        <fullName evidence="3">Atu1372/SO_1960 family protein</fullName>
    </submittedName>
</protein>
<dbReference type="InterPro" id="IPR005025">
    <property type="entry name" value="FMN_Rdtase-like_dom"/>
</dbReference>
<feature type="chain" id="PRO_5047272790" evidence="1">
    <location>
        <begin position="23"/>
        <end position="382"/>
    </location>
</feature>
<dbReference type="InterPro" id="IPR035959">
    <property type="entry name" value="RutC-like_sf"/>
</dbReference>
<evidence type="ECO:0000256" key="1">
    <source>
        <dbReference type="SAM" id="SignalP"/>
    </source>
</evidence>
<dbReference type="Gene3D" id="3.40.50.360">
    <property type="match status" value="1"/>
</dbReference>
<feature type="domain" description="Flavodoxin-like" evidence="2">
    <location>
        <begin position="29"/>
        <end position="206"/>
    </location>
</feature>
<dbReference type="PROSITE" id="PS50902">
    <property type="entry name" value="FLAVODOXIN_LIKE"/>
    <property type="match status" value="1"/>
</dbReference>